<dbReference type="Pfam" id="PF04802">
    <property type="entry name" value="PP4R3"/>
    <property type="match status" value="1"/>
</dbReference>
<keyword evidence="7" id="KW-1185">Reference proteome</keyword>
<dbReference type="GO" id="GO:0005654">
    <property type="term" value="C:nucleoplasm"/>
    <property type="evidence" value="ECO:0007669"/>
    <property type="project" value="TreeGrafter"/>
</dbReference>
<evidence type="ECO:0000259" key="5">
    <source>
        <dbReference type="Pfam" id="PF22972"/>
    </source>
</evidence>
<feature type="domain" description="PP4R3 EVH1-like" evidence="5">
    <location>
        <begin position="12"/>
        <end position="108"/>
    </location>
</feature>
<dbReference type="PANTHER" id="PTHR23318">
    <property type="entry name" value="ATP SYNTHASE GAMMA-RELATED"/>
    <property type="match status" value="1"/>
</dbReference>
<feature type="domain" description="Serine/threonine-protein phosphatase 4 regulatory subunit 3-like central" evidence="4">
    <location>
        <begin position="143"/>
        <end position="648"/>
    </location>
</feature>
<feature type="compositionally biased region" description="Low complexity" evidence="3">
    <location>
        <begin position="739"/>
        <end position="778"/>
    </location>
</feature>
<protein>
    <submittedName>
        <fullName evidence="6 8">DUF625-domain-containing protein</fullName>
    </submittedName>
</protein>
<evidence type="ECO:0000256" key="1">
    <source>
        <dbReference type="ARBA" id="ARBA00004123"/>
    </source>
</evidence>
<dbReference type="OrthoDB" id="27483at2759"/>
<feature type="compositionally biased region" description="Acidic residues" evidence="3">
    <location>
        <begin position="693"/>
        <end position="708"/>
    </location>
</feature>
<sequence length="859" mass="96436">MALAPPPPANDRKRVKVYELKSNDWFDRGTGFCTGSLVNDEARIHVQSEDEPVRTLLETKIGRDEGYQKQQDTLIVWTETNGTDMALSFQEAEGCGAIWEFVSDAQQRLGGGPAADDGLSDEAIETFQPITLPDPPQMENLQEIENIMRAANSTAQGREALAKAVMAAEYIHKLVPFVEIAEREQSLADLHRLCNIMKILVLLNDTAMIELAVTDDVIFGVVGAFEYDPDFPSHKANHRQYLADETRFKEVVPFDDPNVKRKIHHTYRLQYLKDVVLARILDDTTFTVLNGLIFFHQVDIVQHLQGNVPFLKELFGIFAPQETDQQRKKDGVAFIQQCCALAKSLQPQARNALYNNFINGGLFNVITFALRHQDASVRVAGTDILVALIDHDAPLIRNHIFKAVNENTKPLTDTLIELLLVEVDVGVKAQIADAIKVLLDPNANGPSLEALARGNNEYMAKFRGGPMHMPPTEMFIQRFYDDSARRLFQALKDLEHRQSMDNLNVQEVLLFSHLVEILSFFLRQHAFRSKQFILQELLACRVAQLMACPEKHLKLTALKYFRTCIGLKDEYYNKQIIQHHLFEPILNIVFETKPKDNLLNSACLEMFETIRRENMKSLVVHLVENYRDRLQALDYVETFPALVLKYDQYNQIADQNEPLLNHDQSFTSTETETPNRNIVNGGMRWQGLKDHDPEEDAYFNGPDNEEEANAPATAKAPTNGVSPQRPLVNYPDDEDELPDLPTDPTTTSPPADSTATSPPSDSPSPSTSARSPAPLPSTKIAEKRRREDEDDDELGKLSAHPKRRNSSGQPGAEPPAAHQPPHGHMLRRKRSIQAGKDPTGKKIAISLAMKGDANGKDGA</sequence>
<reference evidence="6 8" key="1">
    <citation type="submission" date="2020-01" db="EMBL/GenBank/DDBJ databases">
        <authorList>
            <consortium name="DOE Joint Genome Institute"/>
            <person name="Haridas S."/>
            <person name="Albert R."/>
            <person name="Binder M."/>
            <person name="Bloem J."/>
            <person name="Labutti K."/>
            <person name="Salamov A."/>
            <person name="Andreopoulos B."/>
            <person name="Baker S.E."/>
            <person name="Barry K."/>
            <person name="Bills G."/>
            <person name="Bluhm B.H."/>
            <person name="Cannon C."/>
            <person name="Castanera R."/>
            <person name="Culley D.E."/>
            <person name="Daum C."/>
            <person name="Ezra D."/>
            <person name="Gonzalez J.B."/>
            <person name="Henrissat B."/>
            <person name="Kuo A."/>
            <person name="Liang C."/>
            <person name="Lipzen A."/>
            <person name="Lutzoni F."/>
            <person name="Magnuson J."/>
            <person name="Mondo S."/>
            <person name="Nolan M."/>
            <person name="Ohm R."/>
            <person name="Pangilinan J."/>
            <person name="Park H.-J."/>
            <person name="Ramirez L."/>
            <person name="Alfaro M."/>
            <person name="Sun H."/>
            <person name="Tritt A."/>
            <person name="Yoshinaga Y."/>
            <person name="Zwiers L.-H."/>
            <person name="Turgeon B.G."/>
            <person name="Goodwin S.B."/>
            <person name="Spatafora J.W."/>
            <person name="Crous P.W."/>
            <person name="Grigoriev I.V."/>
        </authorList>
    </citation>
    <scope>NUCLEOTIDE SEQUENCE</scope>
    <source>
        <strain evidence="6 8">CBS 781.70</strain>
    </source>
</reference>
<dbReference type="SUPFAM" id="SSF48371">
    <property type="entry name" value="ARM repeat"/>
    <property type="match status" value="1"/>
</dbReference>
<accession>A0A6G1G3Y7</accession>
<dbReference type="EMBL" id="ML975157">
    <property type="protein sequence ID" value="KAF1812630.1"/>
    <property type="molecule type" value="Genomic_DNA"/>
</dbReference>
<dbReference type="GeneID" id="54415927"/>
<dbReference type="GO" id="GO:0072542">
    <property type="term" value="F:protein phosphatase activator activity"/>
    <property type="evidence" value="ECO:0007669"/>
    <property type="project" value="TreeGrafter"/>
</dbReference>
<dbReference type="InterPro" id="IPR055236">
    <property type="entry name" value="EVH1_PP4R3"/>
</dbReference>
<dbReference type="RefSeq" id="XP_033534261.1">
    <property type="nucleotide sequence ID" value="XM_033675357.1"/>
</dbReference>
<evidence type="ECO:0000313" key="6">
    <source>
        <dbReference type="EMBL" id="KAF1812630.1"/>
    </source>
</evidence>
<dbReference type="Proteomes" id="UP000504638">
    <property type="component" value="Unplaced"/>
</dbReference>
<dbReference type="SUPFAM" id="SSF50729">
    <property type="entry name" value="PH domain-like"/>
    <property type="match status" value="1"/>
</dbReference>
<dbReference type="InterPro" id="IPR051137">
    <property type="entry name" value="PP4R3-like"/>
</dbReference>
<proteinExistence type="predicted"/>
<evidence type="ECO:0000259" key="4">
    <source>
        <dbReference type="Pfam" id="PF04802"/>
    </source>
</evidence>
<dbReference type="PANTHER" id="PTHR23318:SF0">
    <property type="entry name" value="SERINE_THREONINE-PROTEIN PHOSPHATASE 4 REGULATORY SUBUNIT 3"/>
    <property type="match status" value="1"/>
</dbReference>
<reference evidence="8" key="2">
    <citation type="submission" date="2020-04" db="EMBL/GenBank/DDBJ databases">
        <authorList>
            <consortium name="NCBI Genome Project"/>
        </authorList>
    </citation>
    <scope>NUCLEOTIDE SEQUENCE</scope>
    <source>
        <strain evidence="8">CBS 781.70</strain>
    </source>
</reference>
<name>A0A6G1G3Y7_9PEZI</name>
<feature type="compositionally biased region" description="Polar residues" evidence="3">
    <location>
        <begin position="665"/>
        <end position="678"/>
    </location>
</feature>
<keyword evidence="2" id="KW-0539">Nucleus</keyword>
<dbReference type="AlphaFoldDB" id="A0A6G1G3Y7"/>
<comment type="subcellular location">
    <subcellularLocation>
        <location evidence="1">Nucleus</location>
    </subcellularLocation>
</comment>
<dbReference type="InterPro" id="IPR011993">
    <property type="entry name" value="PH-like_dom_sf"/>
</dbReference>
<dbReference type="InterPro" id="IPR016024">
    <property type="entry name" value="ARM-type_fold"/>
</dbReference>
<dbReference type="GO" id="GO:0006974">
    <property type="term" value="P:DNA damage response"/>
    <property type="evidence" value="ECO:0007669"/>
    <property type="project" value="TreeGrafter"/>
</dbReference>
<evidence type="ECO:0000256" key="3">
    <source>
        <dbReference type="SAM" id="MobiDB-lite"/>
    </source>
</evidence>
<dbReference type="Gene3D" id="2.30.29.30">
    <property type="entry name" value="Pleckstrin-homology domain (PH domain)/Phosphotyrosine-binding domain (PTB)"/>
    <property type="match status" value="1"/>
</dbReference>
<dbReference type="Pfam" id="PF22972">
    <property type="entry name" value="EVH1_PP4R3"/>
    <property type="match status" value="1"/>
</dbReference>
<dbReference type="GO" id="GO:0030289">
    <property type="term" value="C:protein phosphatase 4 complex"/>
    <property type="evidence" value="ECO:0007669"/>
    <property type="project" value="TreeGrafter"/>
</dbReference>
<evidence type="ECO:0000313" key="7">
    <source>
        <dbReference type="Proteomes" id="UP000504638"/>
    </source>
</evidence>
<evidence type="ECO:0000256" key="2">
    <source>
        <dbReference type="ARBA" id="ARBA00023242"/>
    </source>
</evidence>
<feature type="region of interest" description="Disordered" evidence="3">
    <location>
        <begin position="665"/>
        <end position="841"/>
    </location>
</feature>
<feature type="compositionally biased region" description="Low complexity" evidence="3">
    <location>
        <begin position="709"/>
        <end position="719"/>
    </location>
</feature>
<dbReference type="InterPro" id="IPR006887">
    <property type="entry name" value="P4R3-like_central_dom"/>
</dbReference>
<reference evidence="8" key="3">
    <citation type="submission" date="2025-04" db="UniProtKB">
        <authorList>
            <consortium name="RefSeq"/>
        </authorList>
    </citation>
    <scope>IDENTIFICATION</scope>
    <source>
        <strain evidence="8">CBS 781.70</strain>
    </source>
</reference>
<gene>
    <name evidence="6 8" type="ORF">P152DRAFT_344298</name>
</gene>
<evidence type="ECO:0000313" key="8">
    <source>
        <dbReference type="RefSeq" id="XP_033534261.1"/>
    </source>
</evidence>
<organism evidence="6">
    <name type="scientific">Eremomyces bilateralis CBS 781.70</name>
    <dbReference type="NCBI Taxonomy" id="1392243"/>
    <lineage>
        <taxon>Eukaryota</taxon>
        <taxon>Fungi</taxon>
        <taxon>Dikarya</taxon>
        <taxon>Ascomycota</taxon>
        <taxon>Pezizomycotina</taxon>
        <taxon>Dothideomycetes</taxon>
        <taxon>Dothideomycetes incertae sedis</taxon>
        <taxon>Eremomycetales</taxon>
        <taxon>Eremomycetaceae</taxon>
        <taxon>Eremomyces</taxon>
    </lineage>
</organism>